<dbReference type="AlphaFoldDB" id="A0A9P9F2Z2"/>
<evidence type="ECO:0008006" key="5">
    <source>
        <dbReference type="Google" id="ProtNLM"/>
    </source>
</evidence>
<reference evidence="3" key="1">
    <citation type="journal article" date="2021" name="Nat. Commun.">
        <title>Genetic determinants of endophytism in the Arabidopsis root mycobiome.</title>
        <authorList>
            <person name="Mesny F."/>
            <person name="Miyauchi S."/>
            <person name="Thiergart T."/>
            <person name="Pickel B."/>
            <person name="Atanasova L."/>
            <person name="Karlsson M."/>
            <person name="Huettel B."/>
            <person name="Barry K.W."/>
            <person name="Haridas S."/>
            <person name="Chen C."/>
            <person name="Bauer D."/>
            <person name="Andreopoulos W."/>
            <person name="Pangilinan J."/>
            <person name="LaButti K."/>
            <person name="Riley R."/>
            <person name="Lipzen A."/>
            <person name="Clum A."/>
            <person name="Drula E."/>
            <person name="Henrissat B."/>
            <person name="Kohler A."/>
            <person name="Grigoriev I.V."/>
            <person name="Martin F.M."/>
            <person name="Hacquard S."/>
        </authorList>
    </citation>
    <scope>NUCLEOTIDE SEQUENCE</scope>
    <source>
        <strain evidence="3">MPI-CAGE-AT-0021</strain>
    </source>
</reference>
<comment type="caution">
    <text evidence="3">The sequence shown here is derived from an EMBL/GenBank/DDBJ whole genome shotgun (WGS) entry which is preliminary data.</text>
</comment>
<evidence type="ECO:0000313" key="4">
    <source>
        <dbReference type="Proteomes" id="UP000717696"/>
    </source>
</evidence>
<feature type="transmembrane region" description="Helical" evidence="2">
    <location>
        <begin position="323"/>
        <end position="348"/>
    </location>
</feature>
<feature type="transmembrane region" description="Helical" evidence="2">
    <location>
        <begin position="159"/>
        <end position="180"/>
    </location>
</feature>
<feature type="transmembrane region" description="Helical" evidence="2">
    <location>
        <begin position="221"/>
        <end position="247"/>
    </location>
</feature>
<keyword evidence="2" id="KW-1133">Transmembrane helix</keyword>
<keyword evidence="2" id="KW-0472">Membrane</keyword>
<feature type="transmembrane region" description="Helical" evidence="2">
    <location>
        <begin position="532"/>
        <end position="551"/>
    </location>
</feature>
<dbReference type="InterPro" id="IPR010640">
    <property type="entry name" value="Low_temperature_requirement_A"/>
</dbReference>
<dbReference type="EMBL" id="JAGMUU010000006">
    <property type="protein sequence ID" value="KAH7150127.1"/>
    <property type="molecule type" value="Genomic_DNA"/>
</dbReference>
<gene>
    <name evidence="3" type="ORF">B0J13DRAFT_284169</name>
</gene>
<feature type="transmembrane region" description="Helical" evidence="2">
    <location>
        <begin position="290"/>
        <end position="311"/>
    </location>
</feature>
<accession>A0A9P9F2Z2</accession>
<evidence type="ECO:0000313" key="3">
    <source>
        <dbReference type="EMBL" id="KAH7150127.1"/>
    </source>
</evidence>
<dbReference type="Proteomes" id="UP000717696">
    <property type="component" value="Unassembled WGS sequence"/>
</dbReference>
<keyword evidence="4" id="KW-1185">Reference proteome</keyword>
<feature type="region of interest" description="Disordered" evidence="1">
    <location>
        <begin position="606"/>
        <end position="626"/>
    </location>
</feature>
<feature type="transmembrane region" description="Helical" evidence="2">
    <location>
        <begin position="95"/>
        <end position="115"/>
    </location>
</feature>
<feature type="transmembrane region" description="Helical" evidence="2">
    <location>
        <begin position="500"/>
        <end position="520"/>
    </location>
</feature>
<name>A0A9P9F2Z2_9HYPO</name>
<keyword evidence="2" id="KW-0812">Transmembrane</keyword>
<proteinExistence type="predicted"/>
<evidence type="ECO:0000256" key="2">
    <source>
        <dbReference type="SAM" id="Phobius"/>
    </source>
</evidence>
<dbReference type="Pfam" id="PF06772">
    <property type="entry name" value="LtrA"/>
    <property type="match status" value="1"/>
</dbReference>
<evidence type="ECO:0000256" key="1">
    <source>
        <dbReference type="SAM" id="MobiDB-lite"/>
    </source>
</evidence>
<feature type="transmembrane region" description="Helical" evidence="2">
    <location>
        <begin position="127"/>
        <end position="147"/>
    </location>
</feature>
<dbReference type="PANTHER" id="PTHR42101">
    <property type="entry name" value="CHROMOSOME 16, WHOLE GENOME SHOTGUN SEQUENCE"/>
    <property type="match status" value="1"/>
</dbReference>
<feature type="transmembrane region" description="Helical" evidence="2">
    <location>
        <begin position="563"/>
        <end position="581"/>
    </location>
</feature>
<protein>
    <recommendedName>
        <fullName evidence="5">Low temperature requirement A</fullName>
    </recommendedName>
</protein>
<dbReference type="OrthoDB" id="3177213at2759"/>
<sequence>MSSETLPTPEQIIAHEKLQLLKSPVLLDRADSLPLTTRGGGAPDLSLFGDRFDHDTPQFQKHEDASLLELFFDLLFAANYTVFSQTQGVNSPDRFRAYVGYFGILWITWLTVSLYDVRFVTDSIFERLARAVHLGVMIGFAVVAPNFKPTDQNLQTMKTMSIILCVSRICLSVEYASILWHIRKYKKPRLPMLLQIGSNFAASMVYLGITFRFRHGNSQVYIAWYIIAAAEIVVTFALATIFPVLSFTGTHLMKRMSTMTVLFLGDGVVIVAQSVVTIVKSPDAWDSQTIGIVTAAAATIYCVFLVYFDWIKTSYLPTFRQQIWSLLHFPFHLAMVLFMQGFTQFIIWSKIMDTLKTLELNSVFDDIDSIKQATTDLVVDSLYTMINKFFEDYPPKYTATIDNVQWAVGNISLLPDSFWPDLATYLTTFDDNDITNGTQFYDFITNFMNMSTSMENSLIETFGIDLVEEVTDANKNVTESSLESEVNIRMWARFDLVFQYAYIAAGLTLIIMTLLTIVARTKPWRKWSIARTAIFFALGVGLSLISTIHFNQTASDNYKNSPWLLPTICLVWFLVLAITHIRNPPPLFFKRSQSFFSKPKHEYGSVVPMTDAPDHRKQPDYSAQIA</sequence>
<feature type="transmembrane region" description="Helical" evidence="2">
    <location>
        <begin position="65"/>
        <end position="83"/>
    </location>
</feature>
<feature type="transmembrane region" description="Helical" evidence="2">
    <location>
        <begin position="192"/>
        <end position="209"/>
    </location>
</feature>
<feature type="transmembrane region" description="Helical" evidence="2">
    <location>
        <begin position="259"/>
        <end position="278"/>
    </location>
</feature>
<dbReference type="PANTHER" id="PTHR42101:SF1">
    <property type="entry name" value="LOW TEMPERATURE REQUIREMENT A"/>
    <property type="match status" value="1"/>
</dbReference>
<organism evidence="3 4">
    <name type="scientific">Dactylonectria estremocensis</name>
    <dbReference type="NCBI Taxonomy" id="1079267"/>
    <lineage>
        <taxon>Eukaryota</taxon>
        <taxon>Fungi</taxon>
        <taxon>Dikarya</taxon>
        <taxon>Ascomycota</taxon>
        <taxon>Pezizomycotina</taxon>
        <taxon>Sordariomycetes</taxon>
        <taxon>Hypocreomycetidae</taxon>
        <taxon>Hypocreales</taxon>
        <taxon>Nectriaceae</taxon>
        <taxon>Dactylonectria</taxon>
    </lineage>
</organism>